<evidence type="ECO:0000256" key="1">
    <source>
        <dbReference type="SAM" id="MobiDB-lite"/>
    </source>
</evidence>
<comment type="caution">
    <text evidence="2">The sequence shown here is derived from an EMBL/GenBank/DDBJ whole genome shotgun (WGS) entry which is preliminary data.</text>
</comment>
<organism evidence="2 3">
    <name type="scientific">Lactuca virosa</name>
    <dbReference type="NCBI Taxonomy" id="75947"/>
    <lineage>
        <taxon>Eukaryota</taxon>
        <taxon>Viridiplantae</taxon>
        <taxon>Streptophyta</taxon>
        <taxon>Embryophyta</taxon>
        <taxon>Tracheophyta</taxon>
        <taxon>Spermatophyta</taxon>
        <taxon>Magnoliopsida</taxon>
        <taxon>eudicotyledons</taxon>
        <taxon>Gunneridae</taxon>
        <taxon>Pentapetalae</taxon>
        <taxon>asterids</taxon>
        <taxon>campanulids</taxon>
        <taxon>Asterales</taxon>
        <taxon>Asteraceae</taxon>
        <taxon>Cichorioideae</taxon>
        <taxon>Cichorieae</taxon>
        <taxon>Lactucinae</taxon>
        <taxon>Lactuca</taxon>
    </lineage>
</organism>
<evidence type="ECO:0000313" key="2">
    <source>
        <dbReference type="EMBL" id="CAH1420760.1"/>
    </source>
</evidence>
<feature type="region of interest" description="Disordered" evidence="1">
    <location>
        <begin position="61"/>
        <end position="104"/>
    </location>
</feature>
<dbReference type="Proteomes" id="UP001157418">
    <property type="component" value="Unassembled WGS sequence"/>
</dbReference>
<evidence type="ECO:0008006" key="4">
    <source>
        <dbReference type="Google" id="ProtNLM"/>
    </source>
</evidence>
<name>A0AAU9M1Y1_9ASTR</name>
<gene>
    <name evidence="2" type="ORF">LVIROSA_LOCUS8202</name>
</gene>
<dbReference type="AlphaFoldDB" id="A0AAU9M1Y1"/>
<dbReference type="Gene3D" id="3.30.70.330">
    <property type="match status" value="1"/>
</dbReference>
<feature type="compositionally biased region" description="Polar residues" evidence="1">
    <location>
        <begin position="89"/>
        <end position="104"/>
    </location>
</feature>
<dbReference type="InterPro" id="IPR012677">
    <property type="entry name" value="Nucleotide-bd_a/b_plait_sf"/>
</dbReference>
<dbReference type="InterPro" id="IPR035979">
    <property type="entry name" value="RBD_domain_sf"/>
</dbReference>
<proteinExistence type="predicted"/>
<keyword evidence="3" id="KW-1185">Reference proteome</keyword>
<dbReference type="CDD" id="cd00590">
    <property type="entry name" value="RRM_SF"/>
    <property type="match status" value="1"/>
</dbReference>
<accession>A0AAU9M1Y1</accession>
<feature type="compositionally biased region" description="Polar residues" evidence="1">
    <location>
        <begin position="63"/>
        <end position="78"/>
    </location>
</feature>
<reference evidence="2 3" key="1">
    <citation type="submission" date="2022-01" db="EMBL/GenBank/DDBJ databases">
        <authorList>
            <person name="Xiong W."/>
            <person name="Schranz E."/>
        </authorList>
    </citation>
    <scope>NUCLEOTIDE SEQUENCE [LARGE SCALE GENOMIC DNA]</scope>
</reference>
<protein>
    <recommendedName>
        <fullName evidence="4">RRM domain-containing protein</fullName>
    </recommendedName>
</protein>
<dbReference type="EMBL" id="CAKMRJ010001112">
    <property type="protein sequence ID" value="CAH1420760.1"/>
    <property type="molecule type" value="Genomic_DNA"/>
</dbReference>
<sequence>MDGWTEVRRRKTPAKFQTGLDETSFFVSNIPTGATKEEFRKIFNLFGGLTDIYFGGKKGRTMPKSSIKSGNKSHTLTSIPAGGGFAGSRTVTPPDQTVETSGGG</sequence>
<dbReference type="SUPFAM" id="SSF54928">
    <property type="entry name" value="RNA-binding domain, RBD"/>
    <property type="match status" value="1"/>
</dbReference>
<evidence type="ECO:0000313" key="3">
    <source>
        <dbReference type="Proteomes" id="UP001157418"/>
    </source>
</evidence>
<dbReference type="GO" id="GO:0003676">
    <property type="term" value="F:nucleic acid binding"/>
    <property type="evidence" value="ECO:0007669"/>
    <property type="project" value="InterPro"/>
</dbReference>